<evidence type="ECO:0000259" key="7">
    <source>
        <dbReference type="PROSITE" id="PS51158"/>
    </source>
</evidence>
<keyword evidence="1" id="KW-0723">Serine/threonine-protein kinase</keyword>
<keyword evidence="4" id="KW-0418">Kinase</keyword>
<feature type="domain" description="VWFA" evidence="6">
    <location>
        <begin position="106"/>
        <end position="343"/>
    </location>
</feature>
<dbReference type="InterPro" id="IPR011009">
    <property type="entry name" value="Kinase-like_dom_sf"/>
</dbReference>
<evidence type="ECO:0000256" key="4">
    <source>
        <dbReference type="ARBA" id="ARBA00022777"/>
    </source>
</evidence>
<protein>
    <recommendedName>
        <fullName evidence="10">Alpha-type protein kinase domain-containing protein</fullName>
    </recommendedName>
</protein>
<dbReference type="Pfam" id="PF13519">
    <property type="entry name" value="VWA_2"/>
    <property type="match status" value="1"/>
</dbReference>
<keyword evidence="9" id="KW-1185">Reference proteome</keyword>
<evidence type="ECO:0000256" key="3">
    <source>
        <dbReference type="ARBA" id="ARBA00022741"/>
    </source>
</evidence>
<comment type="caution">
    <text evidence="8">The sequence shown here is derived from an EMBL/GenBank/DDBJ whole genome shotgun (WGS) entry which is preliminary data.</text>
</comment>
<dbReference type="Gene3D" id="3.20.200.10">
    <property type="entry name" value="MHCK/EF2 kinase"/>
    <property type="match status" value="1"/>
</dbReference>
<organism evidence="8 9">
    <name type="scientific">Cylindrotheca closterium</name>
    <dbReference type="NCBI Taxonomy" id="2856"/>
    <lineage>
        <taxon>Eukaryota</taxon>
        <taxon>Sar</taxon>
        <taxon>Stramenopiles</taxon>
        <taxon>Ochrophyta</taxon>
        <taxon>Bacillariophyta</taxon>
        <taxon>Bacillariophyceae</taxon>
        <taxon>Bacillariophycidae</taxon>
        <taxon>Bacillariales</taxon>
        <taxon>Bacillariaceae</taxon>
        <taxon>Cylindrotheca</taxon>
    </lineage>
</organism>
<dbReference type="InterPro" id="IPR051852">
    <property type="entry name" value="Alpha-type_PK"/>
</dbReference>
<sequence>MVSLQSDTSILTDNIPLVSHTHGRKRRTERNIQRKELQAAIKYGQKETANPGRDGSTRWRYTYNGVVFVTDETSRHEVTSWRIDGHDEEEDVVAPAEVQLAGSKCHAVLIVDHSGSMRTSDVPGYESRAHAVYECLKRDFVKEQLKSGAATDVVVTVISMSDAATVLLHKKPLNESLINDLQRLSKRRPKSHGNYIPALDKALEVMRADAENASSLLLLFFSDGAPSDQTNMKCVHGVNIFDINRKIDPKMGHKSKSQAWKCVHGMASNVEKQCCERVKSIGKIFGPDKVIFRTLAFGPQTENFALLEKMAKELPRGEFQKLGLNAANLKTSFSSLSSSLSTLRTEGGHRVLTRRSDKVVDKNQKVDNTGLLIDGTDGWWIYAHQDFIGKFEFKDDTATSKKFRRVNLVGGANGIAFLQQPFAEGAERFVYRCTEIESSAYSYVDAASSDNIAGRCGLRLVAKEAKDLENHHQGRKFHETFARIQADAGKLAQSFTRRLPRDRPEWNLNFIKTHIYGCKDDSYQNGDAWILVEPELDGKFTKWNNNAGEIRGQTSKQGTPSGMGGMGFLEELEESDEEGDGTVPIQVDDMPQAFSHFSYEASNGKQLVCDLQGVWNADDGFVLTDPVIHYVCSRGRKHTNGATDKGEIGVKKFFETHVCNSLCKRMGLPKRTAVSLIRQ</sequence>
<evidence type="ECO:0000259" key="6">
    <source>
        <dbReference type="PROSITE" id="PS50234"/>
    </source>
</evidence>
<dbReference type="AlphaFoldDB" id="A0AAD2FNX2"/>
<evidence type="ECO:0000256" key="5">
    <source>
        <dbReference type="ARBA" id="ARBA00022840"/>
    </source>
</evidence>
<dbReference type="PANTHER" id="PTHR45992">
    <property type="entry name" value="EUKARYOTIC ELONGATION FACTOR 2 KINASE-RELATED"/>
    <property type="match status" value="1"/>
</dbReference>
<evidence type="ECO:0000256" key="1">
    <source>
        <dbReference type="ARBA" id="ARBA00022527"/>
    </source>
</evidence>
<evidence type="ECO:0008006" key="10">
    <source>
        <dbReference type="Google" id="ProtNLM"/>
    </source>
</evidence>
<dbReference type="GO" id="GO:0005524">
    <property type="term" value="F:ATP binding"/>
    <property type="evidence" value="ECO:0007669"/>
    <property type="project" value="UniProtKB-KW"/>
</dbReference>
<reference evidence="8" key="1">
    <citation type="submission" date="2023-08" db="EMBL/GenBank/DDBJ databases">
        <authorList>
            <person name="Audoor S."/>
            <person name="Bilcke G."/>
        </authorList>
    </citation>
    <scope>NUCLEOTIDE SEQUENCE</scope>
</reference>
<keyword evidence="3" id="KW-0547">Nucleotide-binding</keyword>
<dbReference type="InterPro" id="IPR004166">
    <property type="entry name" value="a-kinase_dom"/>
</dbReference>
<dbReference type="InterPro" id="IPR002035">
    <property type="entry name" value="VWF_A"/>
</dbReference>
<evidence type="ECO:0000313" key="8">
    <source>
        <dbReference type="EMBL" id="CAJ1947685.1"/>
    </source>
</evidence>
<dbReference type="PANTHER" id="PTHR45992:SF11">
    <property type="entry name" value="ALPHA-TYPE PROTEIN KINASE DOMAIN-CONTAINING PROTEIN"/>
    <property type="match status" value="1"/>
</dbReference>
<proteinExistence type="predicted"/>
<dbReference type="GO" id="GO:0004674">
    <property type="term" value="F:protein serine/threonine kinase activity"/>
    <property type="evidence" value="ECO:0007669"/>
    <property type="project" value="UniProtKB-KW"/>
</dbReference>
<dbReference type="Pfam" id="PF02816">
    <property type="entry name" value="Alpha_kinase"/>
    <property type="match status" value="1"/>
</dbReference>
<keyword evidence="5" id="KW-0067">ATP-binding</keyword>
<dbReference type="PROSITE" id="PS51158">
    <property type="entry name" value="ALPHA_KINASE"/>
    <property type="match status" value="1"/>
</dbReference>
<name>A0AAD2FNX2_9STRA</name>
<gene>
    <name evidence="8" type="ORF">CYCCA115_LOCUS11257</name>
</gene>
<dbReference type="InterPro" id="IPR036465">
    <property type="entry name" value="vWFA_dom_sf"/>
</dbReference>
<dbReference type="EMBL" id="CAKOGP040001736">
    <property type="protein sequence ID" value="CAJ1947685.1"/>
    <property type="molecule type" value="Genomic_DNA"/>
</dbReference>
<dbReference type="Proteomes" id="UP001295423">
    <property type="component" value="Unassembled WGS sequence"/>
</dbReference>
<dbReference type="Gene3D" id="3.40.50.410">
    <property type="entry name" value="von Willebrand factor, type A domain"/>
    <property type="match status" value="1"/>
</dbReference>
<dbReference type="SMART" id="SM00811">
    <property type="entry name" value="Alpha_kinase"/>
    <property type="match status" value="1"/>
</dbReference>
<dbReference type="SUPFAM" id="SSF53300">
    <property type="entry name" value="vWA-like"/>
    <property type="match status" value="1"/>
</dbReference>
<dbReference type="PROSITE" id="PS50234">
    <property type="entry name" value="VWFA"/>
    <property type="match status" value="1"/>
</dbReference>
<dbReference type="CDD" id="cd00198">
    <property type="entry name" value="vWFA"/>
    <property type="match status" value="1"/>
</dbReference>
<evidence type="ECO:0000256" key="2">
    <source>
        <dbReference type="ARBA" id="ARBA00022679"/>
    </source>
</evidence>
<accession>A0AAD2FNX2</accession>
<feature type="domain" description="Alpha-type protein kinase" evidence="7">
    <location>
        <begin position="390"/>
        <end position="671"/>
    </location>
</feature>
<evidence type="ECO:0000313" key="9">
    <source>
        <dbReference type="Proteomes" id="UP001295423"/>
    </source>
</evidence>
<dbReference type="SUPFAM" id="SSF56112">
    <property type="entry name" value="Protein kinase-like (PK-like)"/>
    <property type="match status" value="1"/>
</dbReference>
<keyword evidence="2" id="KW-0808">Transferase</keyword>